<reference evidence="2 3" key="1">
    <citation type="journal article" date="2009" name="Int. J. Syst. Evol. Microbiol.">
        <title>Nocardioides caeni sp. nov., isolated from wastewater.</title>
        <authorList>
            <person name="Yoon J.H."/>
            <person name="Kang S.J."/>
            <person name="Park S."/>
            <person name="Kim W."/>
            <person name="Oh T.K."/>
        </authorList>
    </citation>
    <scope>NUCLEOTIDE SEQUENCE [LARGE SCALE GENOMIC DNA]</scope>
    <source>
        <strain evidence="2 3">DSM 23134</strain>
    </source>
</reference>
<protein>
    <submittedName>
        <fullName evidence="2">Uncharacterized protein</fullName>
    </submittedName>
</protein>
<name>A0A4S8NLP4_9ACTN</name>
<feature type="region of interest" description="Disordered" evidence="1">
    <location>
        <begin position="1"/>
        <end position="118"/>
    </location>
</feature>
<proteinExistence type="predicted"/>
<dbReference type="EMBL" id="STGW01000002">
    <property type="protein sequence ID" value="THV17910.1"/>
    <property type="molecule type" value="Genomic_DNA"/>
</dbReference>
<dbReference type="Proteomes" id="UP000307087">
    <property type="component" value="Unassembled WGS sequence"/>
</dbReference>
<evidence type="ECO:0000256" key="1">
    <source>
        <dbReference type="SAM" id="MobiDB-lite"/>
    </source>
</evidence>
<evidence type="ECO:0000313" key="2">
    <source>
        <dbReference type="EMBL" id="THV17910.1"/>
    </source>
</evidence>
<organism evidence="2 3">
    <name type="scientific">Nocardioides caeni</name>
    <dbReference type="NCBI Taxonomy" id="574700"/>
    <lineage>
        <taxon>Bacteria</taxon>
        <taxon>Bacillati</taxon>
        <taxon>Actinomycetota</taxon>
        <taxon>Actinomycetes</taxon>
        <taxon>Propionibacteriales</taxon>
        <taxon>Nocardioidaceae</taxon>
        <taxon>Nocardioides</taxon>
    </lineage>
</organism>
<feature type="compositionally biased region" description="Basic residues" evidence="1">
    <location>
        <begin position="58"/>
        <end position="70"/>
    </location>
</feature>
<feature type="compositionally biased region" description="Basic residues" evidence="1">
    <location>
        <begin position="92"/>
        <end position="105"/>
    </location>
</feature>
<feature type="compositionally biased region" description="Polar residues" evidence="1">
    <location>
        <begin position="1"/>
        <end position="12"/>
    </location>
</feature>
<accession>A0A4S8NLP4</accession>
<evidence type="ECO:0000313" key="3">
    <source>
        <dbReference type="Proteomes" id="UP000307087"/>
    </source>
</evidence>
<dbReference type="AlphaFoldDB" id="A0A4S8NLP4"/>
<comment type="caution">
    <text evidence="2">The sequence shown here is derived from an EMBL/GenBank/DDBJ whole genome shotgun (WGS) entry which is preliminary data.</text>
</comment>
<gene>
    <name evidence="2" type="ORF">E9934_05495</name>
</gene>
<feature type="compositionally biased region" description="Basic residues" evidence="1">
    <location>
        <begin position="18"/>
        <end position="36"/>
    </location>
</feature>
<sequence length="118" mass="13163">MRLPQERTSGLSTPFRPPCRRGRDRRRLPRDGRRHPRLDPGRRRAGSRGCVRVQGPMRRCHAPRPRRRGSGRPSPPAIGVRRASGSGDAGHRRPPPTHRRTRRTRGGTGCTCVTAPSG</sequence>
<keyword evidence="3" id="KW-1185">Reference proteome</keyword>